<organism evidence="2 3">
    <name type="scientific">Vitis vinifera</name>
    <name type="common">Grape</name>
    <dbReference type="NCBI Taxonomy" id="29760"/>
    <lineage>
        <taxon>Eukaryota</taxon>
        <taxon>Viridiplantae</taxon>
        <taxon>Streptophyta</taxon>
        <taxon>Embryophyta</taxon>
        <taxon>Tracheophyta</taxon>
        <taxon>Spermatophyta</taxon>
        <taxon>Magnoliopsida</taxon>
        <taxon>eudicotyledons</taxon>
        <taxon>Gunneridae</taxon>
        <taxon>Pentapetalae</taxon>
        <taxon>rosids</taxon>
        <taxon>Vitales</taxon>
        <taxon>Vitaceae</taxon>
        <taxon>Viteae</taxon>
        <taxon>Vitis</taxon>
    </lineage>
</organism>
<accession>A0A438HX83</accession>
<dbReference type="Proteomes" id="UP000288805">
    <property type="component" value="Unassembled WGS sequence"/>
</dbReference>
<proteinExistence type="predicted"/>
<evidence type="ECO:0000313" key="3">
    <source>
        <dbReference type="Proteomes" id="UP000288805"/>
    </source>
</evidence>
<dbReference type="PANTHER" id="PTHR47762:SF2">
    <property type="entry name" value="OS04G0640800 PROTEIN"/>
    <property type="match status" value="1"/>
</dbReference>
<protein>
    <submittedName>
        <fullName evidence="2">Uncharacterized protein</fullName>
    </submittedName>
</protein>
<reference evidence="2 3" key="1">
    <citation type="journal article" date="2018" name="PLoS Genet.">
        <title>Population sequencing reveals clonal diversity and ancestral inbreeding in the grapevine cultivar Chardonnay.</title>
        <authorList>
            <person name="Roach M.J."/>
            <person name="Johnson D.L."/>
            <person name="Bohlmann J."/>
            <person name="van Vuuren H.J."/>
            <person name="Jones S.J."/>
            <person name="Pretorius I.S."/>
            <person name="Schmidt S.A."/>
            <person name="Borneman A.R."/>
        </authorList>
    </citation>
    <scope>NUCLEOTIDE SEQUENCE [LARGE SCALE GENOMIC DNA]</scope>
    <source>
        <strain evidence="3">cv. Chardonnay</strain>
        <tissue evidence="2">Leaf</tissue>
    </source>
</reference>
<comment type="caution">
    <text evidence="2">The sequence shown here is derived from an EMBL/GenBank/DDBJ whole genome shotgun (WGS) entry which is preliminary data.</text>
</comment>
<feature type="region of interest" description="Disordered" evidence="1">
    <location>
        <begin position="10"/>
        <end position="31"/>
    </location>
</feature>
<evidence type="ECO:0000313" key="2">
    <source>
        <dbReference type="EMBL" id="RVW89074.1"/>
    </source>
</evidence>
<sequence length="104" mass="11579">MWTGMRAVFKMKRNSEHDEKDDNGKEDFTGGREGGAVLELVGMPGPWVENDSEPSDHYTTKIGGLLDWSIPQLLSSKPHLLQYATCEKDLCLVAQVYALILAKV</sequence>
<name>A0A438HX83_VITVI</name>
<dbReference type="AlphaFoldDB" id="A0A438HX83"/>
<feature type="compositionally biased region" description="Basic and acidic residues" evidence="1">
    <location>
        <begin position="13"/>
        <end position="30"/>
    </location>
</feature>
<dbReference type="PANTHER" id="PTHR47762">
    <property type="entry name" value="OSJNBB0079B02.4 PROTEIN"/>
    <property type="match status" value="1"/>
</dbReference>
<gene>
    <name evidence="2" type="ORF">CK203_040280</name>
</gene>
<evidence type="ECO:0000256" key="1">
    <source>
        <dbReference type="SAM" id="MobiDB-lite"/>
    </source>
</evidence>
<dbReference type="EMBL" id="QGNW01000167">
    <property type="protein sequence ID" value="RVW89074.1"/>
    <property type="molecule type" value="Genomic_DNA"/>
</dbReference>